<dbReference type="EMBL" id="CP021434">
    <property type="protein sequence ID" value="ARU61478.1"/>
    <property type="molecule type" value="Genomic_DNA"/>
</dbReference>
<keyword evidence="3" id="KW-1185">Reference proteome</keyword>
<feature type="transmembrane region" description="Helical" evidence="1">
    <location>
        <begin position="7"/>
        <end position="27"/>
    </location>
</feature>
<feature type="transmembrane region" description="Helical" evidence="1">
    <location>
        <begin position="70"/>
        <end position="88"/>
    </location>
</feature>
<dbReference type="OrthoDB" id="9842836at2"/>
<evidence type="ECO:0000256" key="1">
    <source>
        <dbReference type="SAM" id="Phobius"/>
    </source>
</evidence>
<keyword evidence="1" id="KW-0812">Transmembrane</keyword>
<sequence length="132" mass="14951">MKKRGWFKWAVFILAAVILTIGGMQLLDHRVDKFDNGPLAFAKHDRGGMMQHPMIIVPGGHRGGHDGAGWFWFLAIALIGGFLIWKLLKKKKRPQHVSAAPDLSIHLPGEATDYLDQWENETRKQQENKEGN</sequence>
<dbReference type="KEGG" id="tum:CBW65_11030"/>
<evidence type="ECO:0000313" key="2">
    <source>
        <dbReference type="EMBL" id="ARU61478.1"/>
    </source>
</evidence>
<keyword evidence="1" id="KW-1133">Transmembrane helix</keyword>
<proteinExistence type="predicted"/>
<accession>A0A1Y0ILS5</accession>
<reference evidence="3" key="1">
    <citation type="submission" date="2017-05" db="EMBL/GenBank/DDBJ databases">
        <authorList>
            <person name="Sung H."/>
        </authorList>
    </citation>
    <scope>NUCLEOTIDE SEQUENCE [LARGE SCALE GENOMIC DNA]</scope>
    <source>
        <strain evidence="3">AR23208</strain>
    </source>
</reference>
<evidence type="ECO:0000313" key="3">
    <source>
        <dbReference type="Proteomes" id="UP000195437"/>
    </source>
</evidence>
<protein>
    <submittedName>
        <fullName evidence="2">Uncharacterized protein</fullName>
    </submittedName>
</protein>
<dbReference type="RefSeq" id="WP_087456858.1">
    <property type="nucleotide sequence ID" value="NZ_CP021434.1"/>
</dbReference>
<dbReference type="AlphaFoldDB" id="A0A1Y0ILS5"/>
<keyword evidence="1" id="KW-0472">Membrane</keyword>
<name>A0A1Y0ILS5_9BACL</name>
<dbReference type="Proteomes" id="UP000195437">
    <property type="component" value="Chromosome"/>
</dbReference>
<gene>
    <name evidence="2" type="ORF">CBW65_11030</name>
</gene>
<organism evidence="2 3">
    <name type="scientific">Tumebacillus avium</name>
    <dbReference type="NCBI Taxonomy" id="1903704"/>
    <lineage>
        <taxon>Bacteria</taxon>
        <taxon>Bacillati</taxon>
        <taxon>Bacillota</taxon>
        <taxon>Bacilli</taxon>
        <taxon>Bacillales</taxon>
        <taxon>Alicyclobacillaceae</taxon>
        <taxon>Tumebacillus</taxon>
    </lineage>
</organism>